<comment type="caution">
    <text evidence="2">The sequence shown here is derived from an EMBL/GenBank/DDBJ whole genome shotgun (WGS) entry which is preliminary data.</text>
</comment>
<proteinExistence type="predicted"/>
<dbReference type="GO" id="GO:0008757">
    <property type="term" value="F:S-adenosylmethionine-dependent methyltransferase activity"/>
    <property type="evidence" value="ECO:0007669"/>
    <property type="project" value="InterPro"/>
</dbReference>
<accession>A0A1F5NRF3</accession>
<gene>
    <name evidence="2" type="ORF">A2660_00045</name>
</gene>
<feature type="domain" description="Methyltransferase type 11" evidence="1">
    <location>
        <begin position="66"/>
        <end position="142"/>
    </location>
</feature>
<protein>
    <recommendedName>
        <fullName evidence="1">Methyltransferase type 11 domain-containing protein</fullName>
    </recommendedName>
</protein>
<dbReference type="AlphaFoldDB" id="A0A1F5NRF3"/>
<organism evidence="2 3">
    <name type="scientific">Candidatus Doudnabacteria bacterium RIFCSPHIGHO2_01_FULL_45_18</name>
    <dbReference type="NCBI Taxonomy" id="1817823"/>
    <lineage>
        <taxon>Bacteria</taxon>
        <taxon>Candidatus Doudnaibacteriota</taxon>
    </lineage>
</organism>
<dbReference type="EMBL" id="MFEJ01000017">
    <property type="protein sequence ID" value="OGE80249.1"/>
    <property type="molecule type" value="Genomic_DNA"/>
</dbReference>
<evidence type="ECO:0000259" key="1">
    <source>
        <dbReference type="Pfam" id="PF08241"/>
    </source>
</evidence>
<dbReference type="Gene3D" id="3.40.50.150">
    <property type="entry name" value="Vaccinia Virus protein VP39"/>
    <property type="match status" value="1"/>
</dbReference>
<evidence type="ECO:0000313" key="2">
    <source>
        <dbReference type="EMBL" id="OGE80249.1"/>
    </source>
</evidence>
<dbReference type="InterPro" id="IPR029063">
    <property type="entry name" value="SAM-dependent_MTases_sf"/>
</dbReference>
<dbReference type="SUPFAM" id="SSF53335">
    <property type="entry name" value="S-adenosyl-L-methionine-dependent methyltransferases"/>
    <property type="match status" value="1"/>
</dbReference>
<name>A0A1F5NRF3_9BACT</name>
<dbReference type="Pfam" id="PF08241">
    <property type="entry name" value="Methyltransf_11"/>
    <property type="match status" value="1"/>
</dbReference>
<reference evidence="2 3" key="1">
    <citation type="journal article" date="2016" name="Nat. Commun.">
        <title>Thousands of microbial genomes shed light on interconnected biogeochemical processes in an aquifer system.</title>
        <authorList>
            <person name="Anantharaman K."/>
            <person name="Brown C.T."/>
            <person name="Hug L.A."/>
            <person name="Sharon I."/>
            <person name="Castelle C.J."/>
            <person name="Probst A.J."/>
            <person name="Thomas B.C."/>
            <person name="Singh A."/>
            <person name="Wilkins M.J."/>
            <person name="Karaoz U."/>
            <person name="Brodie E.L."/>
            <person name="Williams K.H."/>
            <person name="Hubbard S.S."/>
            <person name="Banfield J.F."/>
        </authorList>
    </citation>
    <scope>NUCLEOTIDE SEQUENCE [LARGE SCALE GENOMIC DNA]</scope>
</reference>
<dbReference type="InterPro" id="IPR013216">
    <property type="entry name" value="Methyltransf_11"/>
</dbReference>
<sequence>MDIKNLQKSWNNFGKKDPLWAVLAWPSKKNNKWEADEFFETGIREVDGVMKYIGSSGINISRRKALDFGCGVGRTTQALVNYFDETFGVDIATSMIERAKKYNQYGDRCKYYVNENDDLSLFNDDSFDFIYSNIVLQHMELRYSKKIFERID</sequence>
<dbReference type="CDD" id="cd02440">
    <property type="entry name" value="AdoMet_MTases"/>
    <property type="match status" value="1"/>
</dbReference>
<dbReference type="Proteomes" id="UP000176233">
    <property type="component" value="Unassembled WGS sequence"/>
</dbReference>
<evidence type="ECO:0000313" key="3">
    <source>
        <dbReference type="Proteomes" id="UP000176233"/>
    </source>
</evidence>
<dbReference type="PANTHER" id="PTHR43861">
    <property type="entry name" value="TRANS-ACONITATE 2-METHYLTRANSFERASE-RELATED"/>
    <property type="match status" value="1"/>
</dbReference>